<feature type="compositionally biased region" description="Low complexity" evidence="2">
    <location>
        <begin position="84"/>
        <end position="106"/>
    </location>
</feature>
<evidence type="ECO:0000256" key="1">
    <source>
        <dbReference type="ARBA" id="ARBA00006974"/>
    </source>
</evidence>
<dbReference type="EMBL" id="JACMSC010000022">
    <property type="protein sequence ID" value="KAG6469215.1"/>
    <property type="molecule type" value="Genomic_DNA"/>
</dbReference>
<dbReference type="Proteomes" id="UP000734854">
    <property type="component" value="Unassembled WGS sequence"/>
</dbReference>
<gene>
    <name evidence="3" type="ORF">ZIOFF_073920</name>
</gene>
<reference evidence="3 4" key="1">
    <citation type="submission" date="2020-08" db="EMBL/GenBank/DDBJ databases">
        <title>Plant Genome Project.</title>
        <authorList>
            <person name="Zhang R.-G."/>
        </authorList>
    </citation>
    <scope>NUCLEOTIDE SEQUENCE [LARGE SCALE GENOMIC DNA]</scope>
    <source>
        <tissue evidence="3">Rhizome</tissue>
    </source>
</reference>
<dbReference type="PANTHER" id="PTHR35296">
    <property type="entry name" value="EXPRESSED PROTEIN"/>
    <property type="match status" value="1"/>
</dbReference>
<keyword evidence="4" id="KW-1185">Reference proteome</keyword>
<dbReference type="AlphaFoldDB" id="A0A8J5EAL4"/>
<sequence length="200" mass="21689">MHKYHALSGPRARQTEYSPPTTAPFAVRRFNLRKGPHSSLCSLFKSDPPFLPNRPDPMAKGGGGKLSKLKCMIKRWNSSGRITGSNSGGEAASAAGASSRSQDGDGWVQSSSSFHGDEVPPGFHPVYVGKSRRRYLVSAGVIGHPLFQVLVERCRDDAGAGAAMVVVGCEVVLFEHLLWMLENAEPQPESLEELVEFYSC</sequence>
<proteinExistence type="inferred from homology"/>
<dbReference type="PANTHER" id="PTHR35296:SF8">
    <property type="entry name" value="SMALL AUXIN-UP RNA-RELATED"/>
    <property type="match status" value="1"/>
</dbReference>
<name>A0A8J5EAL4_ZINOF</name>
<dbReference type="Pfam" id="PF02519">
    <property type="entry name" value="Auxin_inducible"/>
    <property type="match status" value="1"/>
</dbReference>
<accession>A0A8J5EAL4</accession>
<organism evidence="3 4">
    <name type="scientific">Zingiber officinale</name>
    <name type="common">Ginger</name>
    <name type="synonym">Amomum zingiber</name>
    <dbReference type="NCBI Taxonomy" id="94328"/>
    <lineage>
        <taxon>Eukaryota</taxon>
        <taxon>Viridiplantae</taxon>
        <taxon>Streptophyta</taxon>
        <taxon>Embryophyta</taxon>
        <taxon>Tracheophyta</taxon>
        <taxon>Spermatophyta</taxon>
        <taxon>Magnoliopsida</taxon>
        <taxon>Liliopsida</taxon>
        <taxon>Zingiberales</taxon>
        <taxon>Zingiberaceae</taxon>
        <taxon>Zingiber</taxon>
    </lineage>
</organism>
<evidence type="ECO:0008006" key="5">
    <source>
        <dbReference type="Google" id="ProtNLM"/>
    </source>
</evidence>
<dbReference type="GO" id="GO:0009733">
    <property type="term" value="P:response to auxin"/>
    <property type="evidence" value="ECO:0007669"/>
    <property type="project" value="InterPro"/>
</dbReference>
<evidence type="ECO:0000256" key="2">
    <source>
        <dbReference type="SAM" id="MobiDB-lite"/>
    </source>
</evidence>
<feature type="region of interest" description="Disordered" evidence="2">
    <location>
        <begin position="80"/>
        <end position="116"/>
    </location>
</feature>
<comment type="caution">
    <text evidence="3">The sequence shown here is derived from an EMBL/GenBank/DDBJ whole genome shotgun (WGS) entry which is preliminary data.</text>
</comment>
<protein>
    <recommendedName>
        <fullName evidence="5">SAUR family protein</fullName>
    </recommendedName>
</protein>
<dbReference type="InterPro" id="IPR003676">
    <property type="entry name" value="SAUR_fam"/>
</dbReference>
<feature type="region of interest" description="Disordered" evidence="2">
    <location>
        <begin position="1"/>
        <end position="21"/>
    </location>
</feature>
<evidence type="ECO:0000313" key="3">
    <source>
        <dbReference type="EMBL" id="KAG6469215.1"/>
    </source>
</evidence>
<comment type="similarity">
    <text evidence="1">Belongs to the ARG7 family.</text>
</comment>
<evidence type="ECO:0000313" key="4">
    <source>
        <dbReference type="Proteomes" id="UP000734854"/>
    </source>
</evidence>